<reference evidence="2 3" key="1">
    <citation type="submission" date="2019-10" db="EMBL/GenBank/DDBJ databases">
        <title>Epibacterium sp. nov., isolated from seawater.</title>
        <authorList>
            <person name="Zhang X."/>
            <person name="Li N."/>
        </authorList>
    </citation>
    <scope>NUCLEOTIDE SEQUENCE [LARGE SCALE GENOMIC DNA]</scope>
    <source>
        <strain evidence="2 3">SM1979</strain>
    </source>
</reference>
<evidence type="ECO:0000259" key="1">
    <source>
        <dbReference type="PROSITE" id="PS51819"/>
    </source>
</evidence>
<dbReference type="RefSeq" id="WP_153216392.1">
    <property type="nucleotide sequence ID" value="NZ_WIBF01000008.1"/>
</dbReference>
<keyword evidence="3" id="KW-1185">Reference proteome</keyword>
<feature type="domain" description="VOC" evidence="1">
    <location>
        <begin position="2"/>
        <end position="117"/>
    </location>
</feature>
<dbReference type="InterPro" id="IPR029068">
    <property type="entry name" value="Glyas_Bleomycin-R_OHBP_Dase"/>
</dbReference>
<evidence type="ECO:0000313" key="2">
    <source>
        <dbReference type="EMBL" id="MQQ09447.1"/>
    </source>
</evidence>
<gene>
    <name evidence="2" type="ORF">GFB49_13345</name>
</gene>
<dbReference type="Gene3D" id="3.10.180.10">
    <property type="entry name" value="2,3-Dihydroxybiphenyl 1,2-Dioxygenase, domain 1"/>
    <property type="match status" value="1"/>
</dbReference>
<dbReference type="SUPFAM" id="SSF54593">
    <property type="entry name" value="Glyoxalase/Bleomycin resistance protein/Dihydroxybiphenyl dioxygenase"/>
    <property type="match status" value="1"/>
</dbReference>
<comment type="caution">
    <text evidence="2">The sequence shown here is derived from an EMBL/GenBank/DDBJ whole genome shotgun (WGS) entry which is preliminary data.</text>
</comment>
<accession>A0A843YL85</accession>
<evidence type="ECO:0000313" key="3">
    <source>
        <dbReference type="Proteomes" id="UP000444174"/>
    </source>
</evidence>
<dbReference type="Pfam" id="PF00903">
    <property type="entry name" value="Glyoxalase"/>
    <property type="match status" value="1"/>
</dbReference>
<name>A0A843YL85_9RHOB</name>
<dbReference type="InterPro" id="IPR004360">
    <property type="entry name" value="Glyas_Fos-R_dOase_dom"/>
</dbReference>
<dbReference type="Proteomes" id="UP000444174">
    <property type="component" value="Unassembled WGS sequence"/>
</dbReference>
<dbReference type="EMBL" id="WIBF01000008">
    <property type="protein sequence ID" value="MQQ09447.1"/>
    <property type="molecule type" value="Genomic_DNA"/>
</dbReference>
<organism evidence="2 3">
    <name type="scientific">Tritonibacter litoralis</name>
    <dbReference type="NCBI Taxonomy" id="2662264"/>
    <lineage>
        <taxon>Bacteria</taxon>
        <taxon>Pseudomonadati</taxon>
        <taxon>Pseudomonadota</taxon>
        <taxon>Alphaproteobacteria</taxon>
        <taxon>Rhodobacterales</taxon>
        <taxon>Paracoccaceae</taxon>
        <taxon>Tritonibacter</taxon>
    </lineage>
</organism>
<dbReference type="AlphaFoldDB" id="A0A843YL85"/>
<protein>
    <recommendedName>
        <fullName evidence="1">VOC domain-containing protein</fullName>
    </recommendedName>
</protein>
<dbReference type="InterPro" id="IPR037523">
    <property type="entry name" value="VOC_core"/>
</dbReference>
<dbReference type="PROSITE" id="PS51819">
    <property type="entry name" value="VOC"/>
    <property type="match status" value="1"/>
</dbReference>
<sequence length="119" mass="12992">MSFSNATPVLRVSDYQRAKTFYMDVLGFSVGMEAGEPIVGFGIFRVGKAQVFLTAGDGPAESYDGWRVYFYPEDFDGFVAALQEKQLAFKGPTTTEYGMVEVEVTDPDGNVLCFGKDAG</sequence>
<proteinExistence type="predicted"/>